<feature type="domain" description="DUF7605" evidence="4">
    <location>
        <begin position="716"/>
        <end position="912"/>
    </location>
</feature>
<dbReference type="Pfam" id="PF00350">
    <property type="entry name" value="Dynamin_N"/>
    <property type="match status" value="1"/>
</dbReference>
<reference evidence="5" key="1">
    <citation type="submission" date="2023-06" db="EMBL/GenBank/DDBJ databases">
        <title>Genome-scale phylogeny and comparative genomics of the fungal order Sordariales.</title>
        <authorList>
            <consortium name="Lawrence Berkeley National Laboratory"/>
            <person name="Hensen N."/>
            <person name="Bonometti L."/>
            <person name="Westerberg I."/>
            <person name="Brannstrom I.O."/>
            <person name="Guillou S."/>
            <person name="Cros-Aarteil S."/>
            <person name="Calhoun S."/>
            <person name="Haridas S."/>
            <person name="Kuo A."/>
            <person name="Mondo S."/>
            <person name="Pangilinan J."/>
            <person name="Riley R."/>
            <person name="Labutti K."/>
            <person name="Andreopoulos B."/>
            <person name="Lipzen A."/>
            <person name="Chen C."/>
            <person name="Yanf M."/>
            <person name="Daum C."/>
            <person name="Ng V."/>
            <person name="Clum A."/>
            <person name="Steindorff A."/>
            <person name="Ohm R."/>
            <person name="Martin F."/>
            <person name="Silar P."/>
            <person name="Natvig D."/>
            <person name="Lalanne C."/>
            <person name="Gautier V."/>
            <person name="Ament-Velasquez S.L."/>
            <person name="Kruys A."/>
            <person name="Hutchinson M.I."/>
            <person name="Powell A.J."/>
            <person name="Barry K."/>
            <person name="Miller A.N."/>
            <person name="Grigoriev I.V."/>
            <person name="Debuchy R."/>
            <person name="Gladieux P."/>
            <person name="Thoren M.H."/>
            <person name="Johannesson H."/>
        </authorList>
    </citation>
    <scope>NUCLEOTIDE SEQUENCE</scope>
    <source>
        <strain evidence="5">CBS 606.72</strain>
    </source>
</reference>
<evidence type="ECO:0000256" key="1">
    <source>
        <dbReference type="SAM" id="Coils"/>
    </source>
</evidence>
<dbReference type="AlphaFoldDB" id="A0AA39WLG9"/>
<feature type="coiled-coil region" evidence="1">
    <location>
        <begin position="496"/>
        <end position="533"/>
    </location>
</feature>
<dbReference type="PANTHER" id="PTHR36681:SF3">
    <property type="entry name" value="NUCLEAR GTPASE, GERMINAL CENTER-ASSOCIATED, TANDEM DUPLICATE 3"/>
    <property type="match status" value="1"/>
</dbReference>
<dbReference type="EMBL" id="JAULSU010000005">
    <property type="protein sequence ID" value="KAK0617536.1"/>
    <property type="molecule type" value="Genomic_DNA"/>
</dbReference>
<evidence type="ECO:0000259" key="4">
    <source>
        <dbReference type="Pfam" id="PF24564"/>
    </source>
</evidence>
<dbReference type="SUPFAM" id="SSF52540">
    <property type="entry name" value="P-loop containing nucleoside triphosphate hydrolases"/>
    <property type="match status" value="1"/>
</dbReference>
<evidence type="ECO:0000313" key="6">
    <source>
        <dbReference type="Proteomes" id="UP001175000"/>
    </source>
</evidence>
<proteinExistence type="predicted"/>
<evidence type="ECO:0000259" key="3">
    <source>
        <dbReference type="Pfam" id="PF00350"/>
    </source>
</evidence>
<protein>
    <submittedName>
        <fullName evidence="5">Uncharacterized protein</fullName>
    </submittedName>
</protein>
<dbReference type="InterPro" id="IPR056024">
    <property type="entry name" value="DUF7605"/>
</dbReference>
<dbReference type="Gene3D" id="3.40.50.300">
    <property type="entry name" value="P-loop containing nucleotide triphosphate hydrolases"/>
    <property type="match status" value="2"/>
</dbReference>
<keyword evidence="1" id="KW-0175">Coiled coil</keyword>
<name>A0AA39WLG9_9PEZI</name>
<comment type="caution">
    <text evidence="5">The sequence shown here is derived from an EMBL/GenBank/DDBJ whole genome shotgun (WGS) entry which is preliminary data.</text>
</comment>
<feature type="region of interest" description="Disordered" evidence="2">
    <location>
        <begin position="21"/>
        <end position="78"/>
    </location>
</feature>
<dbReference type="Proteomes" id="UP001175000">
    <property type="component" value="Unassembled WGS sequence"/>
</dbReference>
<organism evidence="5 6">
    <name type="scientific">Immersiella caudata</name>
    <dbReference type="NCBI Taxonomy" id="314043"/>
    <lineage>
        <taxon>Eukaryota</taxon>
        <taxon>Fungi</taxon>
        <taxon>Dikarya</taxon>
        <taxon>Ascomycota</taxon>
        <taxon>Pezizomycotina</taxon>
        <taxon>Sordariomycetes</taxon>
        <taxon>Sordariomycetidae</taxon>
        <taxon>Sordariales</taxon>
        <taxon>Lasiosphaeriaceae</taxon>
        <taxon>Immersiella</taxon>
    </lineage>
</organism>
<dbReference type="PANTHER" id="PTHR36681">
    <property type="entry name" value="NUCLEAR GTPASE, GERMINAL CENTER-ASSOCIATED, TANDEM DUPLICATE 3"/>
    <property type="match status" value="1"/>
</dbReference>
<feature type="region of interest" description="Disordered" evidence="2">
    <location>
        <begin position="110"/>
        <end position="171"/>
    </location>
</feature>
<dbReference type="Pfam" id="PF24564">
    <property type="entry name" value="DUF7605"/>
    <property type="match status" value="1"/>
</dbReference>
<gene>
    <name evidence="5" type="ORF">B0T14DRAFT_435213</name>
</gene>
<accession>A0AA39WLG9</accession>
<evidence type="ECO:0000256" key="2">
    <source>
        <dbReference type="SAM" id="MobiDB-lite"/>
    </source>
</evidence>
<dbReference type="InterPro" id="IPR045063">
    <property type="entry name" value="Dynamin_N"/>
</dbReference>
<sequence length="996" mass="110686">MTADPELTTSVRLRPLPKFRRFASRLTMSSPRSTRSTPSPSSLSDENVVFTPRTTSNASTTPSPITERRPLPDDIEGNVSSHIRNLRLSNSLEPAPAFNLSSLGNAIKQANGPTTFLTPSPSRRPATGSSGAPSTPSRPSQRSRHSSPRASLSKHSVADEPAPEDRFHAPEFQRSFSDARAVMESLARVLGSSAVHVEPDSTIQALRRKAEELARFECPPTRTVGLVGDSGVGKSSLLNSLLDTRDLARTSNNGTACTCVVTEYRYHSAESFRIDVDLFDEAELTIQVTNMLEDYRHFFLHSSEMENDEERKHWKDRADLACDTFQAMFRGRFSAAFLQSQQPQEQLVATLFAWMRDMRPRGLDNPLLSCTLVECSNSLMSLTSEVDSSGPAAWPYIKKITVSLNAHILSKGLVLVDLPGLRDLNAARRNITERYILECDEIFAVCFIGRAITDAGIASVFDLAKKANLSNVGIICTRSDDINPNEAHRDWKGLRAKEIQRLFNAANRAKEDLEGLQEQLDDLRGDSESDSSQDDDGVDVLVPLYRSLEKASDYSTDSACRLQRYLVLTRNALVTTKISELYGRTSQVKVFCASNTLYWDHRDVCPKEKAIPFLELSGIIGVRQHCIGIVSDSQLRIATSYLRDSIPNLLSRLQLWVQSGAAGSANAERKEVIRTALDALEQKLRQDLMGMTSRPNSLARRLTTGFQAKILNECHYEEWTRGAVEAGWEWSSWHHCKNISAANIVVSMTNYSTYAAFCRQYGNHSTAAVGDHDWNTEAMETMADNIAPHYRTFHAAIQAHFDATIRSISQGLERAYEDLGPRLADNTNAIAPLEQALGSRQRILETAIEDIYDKFYSNLATLRTDALSGLRTSYFGQAMESSYRDANRQSGPGSWARKKNIINGKLGEHGLFEGLMRRLRSAFKDLANDSQTEIQAEIAENLEVIKSTLDLIRSENIALESERDPGFRNRVGAELQLATKSMDKIQGVVGRTGGRT</sequence>
<keyword evidence="6" id="KW-1185">Reference proteome</keyword>
<feature type="compositionally biased region" description="Low complexity" evidence="2">
    <location>
        <begin position="24"/>
        <end position="44"/>
    </location>
</feature>
<feature type="compositionally biased region" description="Polar residues" evidence="2">
    <location>
        <begin position="52"/>
        <end position="64"/>
    </location>
</feature>
<feature type="compositionally biased region" description="Polar residues" evidence="2">
    <location>
        <begin position="111"/>
        <end position="132"/>
    </location>
</feature>
<feature type="domain" description="Dynamin N-terminal" evidence="3">
    <location>
        <begin position="224"/>
        <end position="473"/>
    </location>
</feature>
<dbReference type="InterPro" id="IPR027417">
    <property type="entry name" value="P-loop_NTPase"/>
</dbReference>
<evidence type="ECO:0000313" key="5">
    <source>
        <dbReference type="EMBL" id="KAK0617536.1"/>
    </source>
</evidence>